<dbReference type="InterPro" id="IPR019999">
    <property type="entry name" value="Anth_synth_I-like"/>
</dbReference>
<dbReference type="AlphaFoldDB" id="A0A9W6YJL3"/>
<dbReference type="GO" id="GO:0008153">
    <property type="term" value="P:4-aminobenzoate biosynthetic process"/>
    <property type="evidence" value="ECO:0007669"/>
    <property type="project" value="TreeGrafter"/>
</dbReference>
<feature type="domain" description="Glutamine amidotransferase" evidence="14">
    <location>
        <begin position="30"/>
        <end position="234"/>
    </location>
</feature>
<sequence>MVASMDDVPAPAAAERPPTPPKKVQLVATLLIDNYDSYTYNISQMLAQVNGDASSVTVIRNDDFDGSFAAAWEHFKAQMSAIAAAKDVEMHLNVVISPGPGHPAEPKDFGMCADAIRSATVPVLGVCLGHQGMAQVYGGQVVEAAEVMHGRTSRVFFEENEKTLFAHVPNGFEVVRYHSLVIDPANVPDELQVIAQTEDGVIMAARHRMKQQFGVQFHPEAVCSEFGYQLLQNFRDVTLGQCPSKCDLHHSNHPEQNAKLLAVDELGDQSTVTPNYRVRVHRASSGLASLEFAEFVFGELYGSSKRSFWLDSSNHDTVAGSEAAIQARCSMMGDDSGPLSYCVEYDVAKVQLRIRRQVTNVEGEEVKVFPGQDILTHVREVVANHRCHEVVLQDNTREHQVEAAELPFAFRGGFVGYFGYEVLGSEQEGKTKLNDEVQVQGERAPDASFVFADRTLVFDHHDGIIYSLSLSKTEDDSDVMSQEWHAEIKRKIEQLTSAFCHYSRVNQRTRSSVNAAKEEVIFHPSRSRAQYVADIEEIQRLIRAGETYEVCITNHLRAEYALHDPLEFYRMLRRRNPAPFAGFYLSNPKNRFQTPHQLTEAQGTAALEDTYALCCSSPERFLRVGADGWMESKPIKGTRPRGRGPKEDAEIAEELANCEKDRAENMMIADLVRNDFGVVARVGSVHVPRLMGVETYTTVHQLVTTVRAQRRENADVVDVLRATFPGGSMTGAPKKRTMHIIRELERGPRGVYSGGLGFLSIDGGCDLNIIIRTAIVTPNTVTLGAGGAIVALSDSDDEYDEMLLKARALVATIGAYATGSDDGSGARVAVA</sequence>
<feature type="region of interest" description="Disordered" evidence="13">
    <location>
        <begin position="1"/>
        <end position="20"/>
    </location>
</feature>
<evidence type="ECO:0000256" key="7">
    <source>
        <dbReference type="ARBA" id="ARBA00022679"/>
    </source>
</evidence>
<comment type="pathway">
    <text evidence="2">Cofactor biosynthesis; tetrahydrofolate biosynthesis; 4-aminobenzoate from chorismate: step 1/2.</text>
</comment>
<evidence type="ECO:0000313" key="17">
    <source>
        <dbReference type="EMBL" id="GMF65106.1"/>
    </source>
</evidence>
<evidence type="ECO:0000256" key="6">
    <source>
        <dbReference type="ARBA" id="ARBA00020654"/>
    </source>
</evidence>
<proteinExistence type="inferred from homology"/>
<dbReference type="InterPro" id="IPR017926">
    <property type="entry name" value="GATASE"/>
</dbReference>
<comment type="subunit">
    <text evidence="4">Tetramer of two components I and two components II.</text>
</comment>
<keyword evidence="9" id="KW-0315">Glutamine amidotransferase</keyword>
<dbReference type="GO" id="GO:0000162">
    <property type="term" value="P:L-tryptophan biosynthetic process"/>
    <property type="evidence" value="ECO:0007669"/>
    <property type="project" value="TreeGrafter"/>
</dbReference>
<evidence type="ECO:0000256" key="3">
    <source>
        <dbReference type="ARBA" id="ARBA00005970"/>
    </source>
</evidence>
<dbReference type="InterPro" id="IPR029062">
    <property type="entry name" value="Class_I_gatase-like"/>
</dbReference>
<dbReference type="CDD" id="cd01743">
    <property type="entry name" value="GATase1_Anthranilate_Synthase"/>
    <property type="match status" value="1"/>
</dbReference>
<dbReference type="PANTHER" id="PTHR11236:SF18">
    <property type="entry name" value="AMINODEOXYCHORISMATE SYNTHASE"/>
    <property type="match status" value="1"/>
</dbReference>
<dbReference type="InterPro" id="IPR006221">
    <property type="entry name" value="TrpG/PapA_dom"/>
</dbReference>
<dbReference type="Pfam" id="PF00117">
    <property type="entry name" value="GATase"/>
    <property type="match status" value="1"/>
</dbReference>
<evidence type="ECO:0000259" key="16">
    <source>
        <dbReference type="Pfam" id="PF04715"/>
    </source>
</evidence>
<dbReference type="SUPFAM" id="SSF56322">
    <property type="entry name" value="ADC synthase"/>
    <property type="match status" value="1"/>
</dbReference>
<evidence type="ECO:0000256" key="12">
    <source>
        <dbReference type="ARBA" id="ARBA00082672"/>
    </source>
</evidence>
<evidence type="ECO:0000259" key="14">
    <source>
        <dbReference type="Pfam" id="PF00117"/>
    </source>
</evidence>
<evidence type="ECO:0000256" key="2">
    <source>
        <dbReference type="ARBA" id="ARBA00005009"/>
    </source>
</evidence>
<dbReference type="PROSITE" id="PS51273">
    <property type="entry name" value="GATASE_TYPE_1"/>
    <property type="match status" value="1"/>
</dbReference>
<dbReference type="InterPro" id="IPR005801">
    <property type="entry name" value="ADC_synthase"/>
</dbReference>
<dbReference type="Gene3D" id="3.60.120.10">
    <property type="entry name" value="Anthranilate synthase"/>
    <property type="match status" value="1"/>
</dbReference>
<keyword evidence="18" id="KW-1185">Reference proteome</keyword>
<dbReference type="GO" id="GO:0046656">
    <property type="term" value="P:folic acid biosynthetic process"/>
    <property type="evidence" value="ECO:0007669"/>
    <property type="project" value="UniProtKB-KW"/>
</dbReference>
<feature type="domain" description="Anthranilate synthase component I N-terminal" evidence="16">
    <location>
        <begin position="296"/>
        <end position="463"/>
    </location>
</feature>
<dbReference type="Pfam" id="PF04715">
    <property type="entry name" value="Anth_synt_I_N"/>
    <property type="match status" value="1"/>
</dbReference>
<dbReference type="InterPro" id="IPR015890">
    <property type="entry name" value="Chorismate_C"/>
</dbReference>
<evidence type="ECO:0000256" key="11">
    <source>
        <dbReference type="ARBA" id="ARBA00031904"/>
    </source>
</evidence>
<dbReference type="SUPFAM" id="SSF52317">
    <property type="entry name" value="Class I glutamine amidotransferase-like"/>
    <property type="match status" value="1"/>
</dbReference>
<dbReference type="EC" id="2.6.1.85" evidence="5"/>
<organism evidence="17 18">
    <name type="scientific">Phytophthora lilii</name>
    <dbReference type="NCBI Taxonomy" id="2077276"/>
    <lineage>
        <taxon>Eukaryota</taxon>
        <taxon>Sar</taxon>
        <taxon>Stramenopiles</taxon>
        <taxon>Oomycota</taxon>
        <taxon>Peronosporomycetes</taxon>
        <taxon>Peronosporales</taxon>
        <taxon>Peronosporaceae</taxon>
        <taxon>Phytophthora</taxon>
    </lineage>
</organism>
<comment type="catalytic activity">
    <reaction evidence="1">
        <text>chorismate + L-glutamine = 4-amino-4-deoxychorismate + L-glutamate</text>
        <dbReference type="Rhea" id="RHEA:11672"/>
        <dbReference type="ChEBI" id="CHEBI:29748"/>
        <dbReference type="ChEBI" id="CHEBI:29985"/>
        <dbReference type="ChEBI" id="CHEBI:58359"/>
        <dbReference type="ChEBI" id="CHEBI:58406"/>
        <dbReference type="EC" id="2.6.1.85"/>
    </reaction>
</comment>
<dbReference type="Pfam" id="PF00425">
    <property type="entry name" value="Chorismate_bind"/>
    <property type="match status" value="1"/>
</dbReference>
<dbReference type="PANTHER" id="PTHR11236">
    <property type="entry name" value="AMINOBENZOATE/ANTHRANILATE SYNTHASE"/>
    <property type="match status" value="1"/>
</dbReference>
<evidence type="ECO:0000256" key="5">
    <source>
        <dbReference type="ARBA" id="ARBA00013139"/>
    </source>
</evidence>
<accession>A0A9W6YJL3</accession>
<gene>
    <name evidence="17" type="ORF">Plil01_001782800</name>
</gene>
<evidence type="ECO:0000256" key="4">
    <source>
        <dbReference type="ARBA" id="ARBA00011743"/>
    </source>
</evidence>
<evidence type="ECO:0000256" key="8">
    <source>
        <dbReference type="ARBA" id="ARBA00022909"/>
    </source>
</evidence>
<name>A0A9W6YJL3_9STRA</name>
<dbReference type="NCBIfam" id="TIGR00566">
    <property type="entry name" value="trpG_papA"/>
    <property type="match status" value="1"/>
</dbReference>
<evidence type="ECO:0000259" key="15">
    <source>
        <dbReference type="Pfam" id="PF00425"/>
    </source>
</evidence>
<dbReference type="GO" id="GO:0046820">
    <property type="term" value="F:4-amino-4-deoxychorismate synthase activity"/>
    <property type="evidence" value="ECO:0007669"/>
    <property type="project" value="UniProtKB-EC"/>
</dbReference>
<dbReference type="OrthoDB" id="64220at2759"/>
<dbReference type="EMBL" id="BSXW01012446">
    <property type="protein sequence ID" value="GMF65106.1"/>
    <property type="molecule type" value="Genomic_DNA"/>
</dbReference>
<comment type="caution">
    <text evidence="17">The sequence shown here is derived from an EMBL/GenBank/DDBJ whole genome shotgun (WGS) entry which is preliminary data.</text>
</comment>
<evidence type="ECO:0000256" key="10">
    <source>
        <dbReference type="ARBA" id="ARBA00031329"/>
    </source>
</evidence>
<feature type="domain" description="Chorismate-utilising enzyme C-terminal" evidence="15">
    <location>
        <begin position="528"/>
        <end position="805"/>
    </location>
</feature>
<comment type="similarity">
    <text evidence="3">In the C-terminal section; belongs to the anthranilate synthase component I family.</text>
</comment>
<dbReference type="Gene3D" id="3.40.50.880">
    <property type="match status" value="1"/>
</dbReference>
<reference evidence="17" key="1">
    <citation type="submission" date="2023-04" db="EMBL/GenBank/DDBJ databases">
        <title>Phytophthora lilii NBRC 32176.</title>
        <authorList>
            <person name="Ichikawa N."/>
            <person name="Sato H."/>
            <person name="Tonouchi N."/>
        </authorList>
    </citation>
    <scope>NUCLEOTIDE SEQUENCE</scope>
    <source>
        <strain evidence="17">NBRC 32176</strain>
    </source>
</reference>
<dbReference type="PRINTS" id="PR00095">
    <property type="entry name" value="ANTSNTHASEI"/>
</dbReference>
<dbReference type="FunFam" id="3.40.50.880:FF:000003">
    <property type="entry name" value="Anthranilate synthase component II"/>
    <property type="match status" value="1"/>
</dbReference>
<dbReference type="InterPro" id="IPR006805">
    <property type="entry name" value="Anth_synth_I_N"/>
</dbReference>
<dbReference type="Proteomes" id="UP001165083">
    <property type="component" value="Unassembled WGS sequence"/>
</dbReference>
<keyword evidence="8" id="KW-0289">Folate biosynthesis</keyword>
<evidence type="ECO:0000256" key="9">
    <source>
        <dbReference type="ARBA" id="ARBA00022962"/>
    </source>
</evidence>
<dbReference type="GO" id="GO:0005737">
    <property type="term" value="C:cytoplasm"/>
    <property type="evidence" value="ECO:0007669"/>
    <property type="project" value="TreeGrafter"/>
</dbReference>
<keyword evidence="7" id="KW-0808">Transferase</keyword>
<evidence type="ECO:0000313" key="18">
    <source>
        <dbReference type="Proteomes" id="UP001165083"/>
    </source>
</evidence>
<evidence type="ECO:0000256" key="13">
    <source>
        <dbReference type="SAM" id="MobiDB-lite"/>
    </source>
</evidence>
<protein>
    <recommendedName>
        <fullName evidence="6">Anthranilate synthase component 2</fullName>
        <ecNumber evidence="5">2.6.1.85</ecNumber>
    </recommendedName>
    <alternativeName>
        <fullName evidence="12">Anthranilate synthase, glutamine amidotransferase component</fullName>
    </alternativeName>
    <alternativeName>
        <fullName evidence="10">Para-aminobenzoate synthase</fullName>
    </alternativeName>
    <alternativeName>
        <fullName evidence="11">p-aminobenzoic acid synthase</fullName>
    </alternativeName>
</protein>
<evidence type="ECO:0000256" key="1">
    <source>
        <dbReference type="ARBA" id="ARBA00001000"/>
    </source>
</evidence>